<evidence type="ECO:0000256" key="1">
    <source>
        <dbReference type="SAM" id="MobiDB-lite"/>
    </source>
</evidence>
<feature type="region of interest" description="Disordered" evidence="1">
    <location>
        <begin position="1"/>
        <end position="46"/>
    </location>
</feature>
<feature type="region of interest" description="Disordered" evidence="1">
    <location>
        <begin position="138"/>
        <end position="226"/>
    </location>
</feature>
<dbReference type="EMBL" id="JBBXMP010000155">
    <property type="protein sequence ID" value="KAL0060951.1"/>
    <property type="molecule type" value="Genomic_DNA"/>
</dbReference>
<reference evidence="3 4" key="1">
    <citation type="submission" date="2024-05" db="EMBL/GenBank/DDBJ databases">
        <title>A draft genome resource for the thread blight pathogen Marasmius tenuissimus strain MS-2.</title>
        <authorList>
            <person name="Yulfo-Soto G.E."/>
            <person name="Baruah I.K."/>
            <person name="Amoako-Attah I."/>
            <person name="Bukari Y."/>
            <person name="Meinhardt L.W."/>
            <person name="Bailey B.A."/>
            <person name="Cohen S.P."/>
        </authorList>
    </citation>
    <scope>NUCLEOTIDE SEQUENCE [LARGE SCALE GENOMIC DNA]</scope>
    <source>
        <strain evidence="3 4">MS-2</strain>
    </source>
</reference>
<proteinExistence type="predicted"/>
<feature type="compositionally biased region" description="Pro residues" evidence="1">
    <location>
        <begin position="29"/>
        <end position="39"/>
    </location>
</feature>
<feature type="domain" description="DUF6699" evidence="2">
    <location>
        <begin position="415"/>
        <end position="491"/>
    </location>
</feature>
<dbReference type="Proteomes" id="UP001437256">
    <property type="component" value="Unassembled WGS sequence"/>
</dbReference>
<organism evidence="3 4">
    <name type="scientific">Marasmius tenuissimus</name>
    <dbReference type="NCBI Taxonomy" id="585030"/>
    <lineage>
        <taxon>Eukaryota</taxon>
        <taxon>Fungi</taxon>
        <taxon>Dikarya</taxon>
        <taxon>Basidiomycota</taxon>
        <taxon>Agaricomycotina</taxon>
        <taxon>Agaricomycetes</taxon>
        <taxon>Agaricomycetidae</taxon>
        <taxon>Agaricales</taxon>
        <taxon>Marasmiineae</taxon>
        <taxon>Marasmiaceae</taxon>
        <taxon>Marasmius</taxon>
    </lineage>
</organism>
<comment type="caution">
    <text evidence="3">The sequence shown here is derived from an EMBL/GenBank/DDBJ whole genome shotgun (WGS) entry which is preliminary data.</text>
</comment>
<feature type="compositionally biased region" description="Basic and acidic residues" evidence="1">
    <location>
        <begin position="1"/>
        <end position="17"/>
    </location>
</feature>
<dbReference type="InterPro" id="IPR046522">
    <property type="entry name" value="DUF6699"/>
</dbReference>
<name>A0ABR2ZGY8_9AGAR</name>
<sequence>MDRHPLEDWTRPGRDPFDGMPELVNAPPLGGPSIPPPPGARYEGGGGMFSTAFPGVAAGPSPGHAGHTPLPQFNQNPYPSFSPYHPPHHLPHLPYPQGTNPYPQHPHFQYTPFPFSPFQPLPPLHHQAGPSWHGYPHPHPQFTPGSAPYPHLPHPAWPNAQVPGHEIPHEDPNRGRQERNWFVEKAESERRARSQSVRRKKRSKSPFAGPFPGHAAEEGVGLGGDSYFGHEGEDNPWQKLHGAHVHVHGHEHGGETDWDALDRGFGGLAIGGGGGGKGRGILKKPRSNSFSGGVHPPALHHRSISNPNPIFSGYHLTYEQHMQRNGLYGGREDELPYRPSTWRTEYSVKGGMIDALFRQNSDMKVINDNVKRTLHPHLLLDPASPLPPISLDLRLNPRIPPTLTPALNLLTLPKNPHKLSQIDLVQFATHPPTSNMRLFHKRLPWYIDVVNRTGYITVQDIIHALHNTLTGSGMGGKSQVTAAEYWCGEMGEHVDVATSTPTATPLRSLAPLPGFGWSGQRRPKHTAREQVSMSWRVRGQLAHTVEWLESLAKGFHDDLARQDGVEAEQDELERGVRRVDWLAIGANVDDQRTFRWIGLKKGRRGMWEVVTEV</sequence>
<evidence type="ECO:0000313" key="4">
    <source>
        <dbReference type="Proteomes" id="UP001437256"/>
    </source>
</evidence>
<evidence type="ECO:0000313" key="3">
    <source>
        <dbReference type="EMBL" id="KAL0060951.1"/>
    </source>
</evidence>
<dbReference type="Pfam" id="PF20415">
    <property type="entry name" value="DUF6699"/>
    <property type="match status" value="1"/>
</dbReference>
<evidence type="ECO:0000259" key="2">
    <source>
        <dbReference type="Pfam" id="PF20415"/>
    </source>
</evidence>
<feature type="compositionally biased region" description="Basic and acidic residues" evidence="1">
    <location>
        <begin position="166"/>
        <end position="192"/>
    </location>
</feature>
<protein>
    <recommendedName>
        <fullName evidence="2">DUF6699 domain-containing protein</fullName>
    </recommendedName>
</protein>
<keyword evidence="4" id="KW-1185">Reference proteome</keyword>
<gene>
    <name evidence="3" type="ORF">AAF712_012247</name>
</gene>
<accession>A0ABR2ZGY8</accession>